<keyword evidence="2" id="KW-0472">Membrane</keyword>
<dbReference type="InParanoid" id="A0A1Z5JJF0"/>
<gene>
    <name evidence="4" type="ORF">FisN_8Hh028</name>
</gene>
<dbReference type="Pfam" id="PF13839">
    <property type="entry name" value="PC-Esterase"/>
    <property type="match status" value="1"/>
</dbReference>
<dbReference type="SUPFAM" id="SSF52266">
    <property type="entry name" value="SGNH hydrolase"/>
    <property type="match status" value="1"/>
</dbReference>
<organism evidence="4 5">
    <name type="scientific">Fistulifera solaris</name>
    <name type="common">Oleaginous diatom</name>
    <dbReference type="NCBI Taxonomy" id="1519565"/>
    <lineage>
        <taxon>Eukaryota</taxon>
        <taxon>Sar</taxon>
        <taxon>Stramenopiles</taxon>
        <taxon>Ochrophyta</taxon>
        <taxon>Bacillariophyta</taxon>
        <taxon>Bacillariophyceae</taxon>
        <taxon>Bacillariophycidae</taxon>
        <taxon>Naviculales</taxon>
        <taxon>Naviculaceae</taxon>
        <taxon>Fistulifera</taxon>
    </lineage>
</organism>
<dbReference type="PANTHER" id="PTHR32285">
    <property type="entry name" value="PROTEIN TRICHOME BIREFRINGENCE-LIKE 9-RELATED"/>
    <property type="match status" value="1"/>
</dbReference>
<dbReference type="GO" id="GO:0016413">
    <property type="term" value="F:O-acetyltransferase activity"/>
    <property type="evidence" value="ECO:0007669"/>
    <property type="project" value="InterPro"/>
</dbReference>
<dbReference type="AlphaFoldDB" id="A0A1Z5JJF0"/>
<dbReference type="InterPro" id="IPR026057">
    <property type="entry name" value="TBL_C"/>
</dbReference>
<feature type="domain" description="Trichome birefringence-like C-terminal" evidence="3">
    <location>
        <begin position="269"/>
        <end position="373"/>
    </location>
</feature>
<evidence type="ECO:0000256" key="1">
    <source>
        <dbReference type="ARBA" id="ARBA00007727"/>
    </source>
</evidence>
<keyword evidence="5" id="KW-1185">Reference proteome</keyword>
<evidence type="ECO:0000313" key="4">
    <source>
        <dbReference type="EMBL" id="GAX14133.1"/>
    </source>
</evidence>
<dbReference type="Proteomes" id="UP000198406">
    <property type="component" value="Unassembled WGS sequence"/>
</dbReference>
<reference evidence="4 5" key="1">
    <citation type="journal article" date="2015" name="Plant Cell">
        <title>Oil accumulation by the oleaginous diatom Fistulifera solaris as revealed by the genome and transcriptome.</title>
        <authorList>
            <person name="Tanaka T."/>
            <person name="Maeda Y."/>
            <person name="Veluchamy A."/>
            <person name="Tanaka M."/>
            <person name="Abida H."/>
            <person name="Marechal E."/>
            <person name="Bowler C."/>
            <person name="Muto M."/>
            <person name="Sunaga Y."/>
            <person name="Tanaka M."/>
            <person name="Yoshino T."/>
            <person name="Taniguchi T."/>
            <person name="Fukuda Y."/>
            <person name="Nemoto M."/>
            <person name="Matsumoto M."/>
            <person name="Wong P.S."/>
            <person name="Aburatani S."/>
            <person name="Fujibuchi W."/>
        </authorList>
    </citation>
    <scope>NUCLEOTIDE SEQUENCE [LARGE SCALE GENOMIC DNA]</scope>
    <source>
        <strain evidence="4 5">JPCC DA0580</strain>
    </source>
</reference>
<accession>A0A1Z5JJF0</accession>
<keyword evidence="2" id="KW-1133">Transmembrane helix</keyword>
<evidence type="ECO:0000256" key="2">
    <source>
        <dbReference type="SAM" id="Phobius"/>
    </source>
</evidence>
<dbReference type="InterPro" id="IPR029962">
    <property type="entry name" value="TBL"/>
</dbReference>
<proteinExistence type="inferred from homology"/>
<comment type="caution">
    <text evidence="4">The sequence shown here is derived from an EMBL/GenBank/DDBJ whole genome shotgun (WGS) entry which is preliminary data.</text>
</comment>
<dbReference type="PANTHER" id="PTHR32285:SF48">
    <property type="entry name" value="PROTEIN TRICHOME BIREFRINGENCE-LIKE 19"/>
    <property type="match status" value="1"/>
</dbReference>
<sequence>MTWIVRVFAAVTVLTVYYSCLVSFLQTILPPVSQSPISKDSSDLAATTTALPEYDLLWRVHSTPEAASAAGRWVHRPHQALQYSTAHLQCLDQERQGNCHDPDAWKYSNDKAKQSRHRAILKQAVANSPGILNASDPWVWESDYGPYQVLPYDAAIYKERVRKLLHNRTIYLIGDSVTRQWAQVLRCELMHILDYSQEEAERTIQRLADFCGEALPQVPTFLQNAQPHDYLVMNYGHHCGRGVKGPEWSTNYTKLLSHLQDLRYGHLPDSHIFVRTTEPRHFLRGAGDWNTNSSQAGGSQPNMHAKWSLYGGNSPEQPMQNKLLLRILASEKRRRPFQILDTAPLMLARADASFDGTHFCLPGPHQLWSQMLYYRIEQQEL</sequence>
<evidence type="ECO:0000313" key="5">
    <source>
        <dbReference type="Proteomes" id="UP000198406"/>
    </source>
</evidence>
<dbReference type="EMBL" id="BDSP01000075">
    <property type="protein sequence ID" value="GAX14133.1"/>
    <property type="molecule type" value="Genomic_DNA"/>
</dbReference>
<name>A0A1Z5JJF0_FISSO</name>
<feature type="transmembrane region" description="Helical" evidence="2">
    <location>
        <begin position="7"/>
        <end position="29"/>
    </location>
</feature>
<protein>
    <recommendedName>
        <fullName evidence="3">Trichome birefringence-like C-terminal domain-containing protein</fullName>
    </recommendedName>
</protein>
<dbReference type="GO" id="GO:0005794">
    <property type="term" value="C:Golgi apparatus"/>
    <property type="evidence" value="ECO:0007669"/>
    <property type="project" value="TreeGrafter"/>
</dbReference>
<dbReference type="OrthoDB" id="630188at2759"/>
<comment type="similarity">
    <text evidence="1">Belongs to the PC-esterase family. TBL subfamily.</text>
</comment>
<keyword evidence="2" id="KW-0812">Transmembrane</keyword>
<evidence type="ECO:0000259" key="3">
    <source>
        <dbReference type="Pfam" id="PF13839"/>
    </source>
</evidence>